<dbReference type="GO" id="GO:0003677">
    <property type="term" value="F:DNA binding"/>
    <property type="evidence" value="ECO:0007669"/>
    <property type="project" value="UniProtKB-KW"/>
</dbReference>
<dbReference type="InterPro" id="IPR013325">
    <property type="entry name" value="RNA_pol_sigma_r2"/>
</dbReference>
<dbReference type="InterPro" id="IPR007630">
    <property type="entry name" value="RNA_pol_sigma70_r4"/>
</dbReference>
<dbReference type="InterPro" id="IPR007627">
    <property type="entry name" value="RNA_pol_sigma70_r2"/>
</dbReference>
<dbReference type="Gene3D" id="1.10.1740.10">
    <property type="match status" value="1"/>
</dbReference>
<comment type="similarity">
    <text evidence="1">Belongs to the sigma-70 factor family. ECF subfamily.</text>
</comment>
<dbReference type="GO" id="GO:0006352">
    <property type="term" value="P:DNA-templated transcription initiation"/>
    <property type="evidence" value="ECO:0007669"/>
    <property type="project" value="InterPro"/>
</dbReference>
<evidence type="ECO:0000259" key="8">
    <source>
        <dbReference type="Pfam" id="PF04545"/>
    </source>
</evidence>
<dbReference type="InterPro" id="IPR039425">
    <property type="entry name" value="RNA_pol_sigma-70-like"/>
</dbReference>
<reference evidence="9 10" key="1">
    <citation type="submission" date="2015-11" db="EMBL/GenBank/DDBJ databases">
        <authorList>
            <person name="Zhang Y."/>
            <person name="Guo Z."/>
        </authorList>
    </citation>
    <scope>NUCLEOTIDE SEQUENCE [LARGE SCALE GENOMIC DNA]</scope>
    <source>
        <strain evidence="9 10">KCTC 12086</strain>
    </source>
</reference>
<name>A0A0S2K883_9GAMM</name>
<keyword evidence="5" id="KW-0804">Transcription</keyword>
<dbReference type="SUPFAM" id="SSF88946">
    <property type="entry name" value="Sigma2 domain of RNA polymerase sigma factors"/>
    <property type="match status" value="1"/>
</dbReference>
<gene>
    <name evidence="9" type="ORF">PP2015_3719</name>
</gene>
<feature type="domain" description="RNA polymerase sigma-70 region 2" evidence="7">
    <location>
        <begin position="54"/>
        <end position="116"/>
    </location>
</feature>
<evidence type="ECO:0000313" key="9">
    <source>
        <dbReference type="EMBL" id="ALO44191.1"/>
    </source>
</evidence>
<dbReference type="PATRIC" id="fig|161398.10.peg.3802"/>
<dbReference type="STRING" id="161398.PP2015_3719"/>
<dbReference type="EMBL" id="CP013188">
    <property type="protein sequence ID" value="ALO44191.1"/>
    <property type="molecule type" value="Genomic_DNA"/>
</dbReference>
<dbReference type="Proteomes" id="UP000061457">
    <property type="component" value="Chromosome II"/>
</dbReference>
<dbReference type="KEGG" id="pphe:PP2015_3719"/>
<evidence type="ECO:0000256" key="3">
    <source>
        <dbReference type="ARBA" id="ARBA00023082"/>
    </source>
</evidence>
<dbReference type="GO" id="GO:0016987">
    <property type="term" value="F:sigma factor activity"/>
    <property type="evidence" value="ECO:0007669"/>
    <property type="project" value="UniProtKB-KW"/>
</dbReference>
<evidence type="ECO:0000256" key="6">
    <source>
        <dbReference type="SAM" id="MobiDB-lite"/>
    </source>
</evidence>
<dbReference type="Gene3D" id="1.10.10.10">
    <property type="entry name" value="Winged helix-like DNA-binding domain superfamily/Winged helix DNA-binding domain"/>
    <property type="match status" value="1"/>
</dbReference>
<dbReference type="NCBIfam" id="TIGR02937">
    <property type="entry name" value="sigma70-ECF"/>
    <property type="match status" value="1"/>
</dbReference>
<accession>A0A0S2K883</accession>
<evidence type="ECO:0000313" key="10">
    <source>
        <dbReference type="Proteomes" id="UP000061457"/>
    </source>
</evidence>
<dbReference type="Pfam" id="PF04542">
    <property type="entry name" value="Sigma70_r2"/>
    <property type="match status" value="1"/>
</dbReference>
<evidence type="ECO:0000256" key="2">
    <source>
        <dbReference type="ARBA" id="ARBA00023015"/>
    </source>
</evidence>
<feature type="compositionally biased region" description="Polar residues" evidence="6">
    <location>
        <begin position="1"/>
        <end position="22"/>
    </location>
</feature>
<keyword evidence="3" id="KW-0731">Sigma factor</keyword>
<proteinExistence type="inferred from homology"/>
<dbReference type="AlphaFoldDB" id="A0A0S2K883"/>
<sequence length="210" mass="24285">MVSTENRNSHLSMSTTKQSQTPPAEVDGKTLSSWLISVAQERDRRAFANLFKWFSPKIIGFGRKQFNNPVMANELLQETMTNVWRKAHLYNVEKGAATTWIYTVMRNISFDMLRKIQSNQEDTISEEIWPLAEAQNSDDHMFADHLMDKQLAQYLNKLPENQKQVVHGVYFQELSQEQLSKQLNIPLGTVKSRLRLALTKLKQHIGADYD</sequence>
<keyword evidence="10" id="KW-1185">Reference proteome</keyword>
<protein>
    <submittedName>
        <fullName evidence="9">RNA polymerase sigma factor</fullName>
    </submittedName>
</protein>
<dbReference type="InterPro" id="IPR036388">
    <property type="entry name" value="WH-like_DNA-bd_sf"/>
</dbReference>
<dbReference type="NCBIfam" id="NF009178">
    <property type="entry name" value="PRK12526.1"/>
    <property type="match status" value="1"/>
</dbReference>
<dbReference type="CDD" id="cd06171">
    <property type="entry name" value="Sigma70_r4"/>
    <property type="match status" value="1"/>
</dbReference>
<evidence type="ECO:0000259" key="7">
    <source>
        <dbReference type="Pfam" id="PF04542"/>
    </source>
</evidence>
<dbReference type="PANTHER" id="PTHR43133">
    <property type="entry name" value="RNA POLYMERASE ECF-TYPE SIGMA FACTO"/>
    <property type="match status" value="1"/>
</dbReference>
<organism evidence="9 10">
    <name type="scientific">Pseudoalteromonas phenolica</name>
    <dbReference type="NCBI Taxonomy" id="161398"/>
    <lineage>
        <taxon>Bacteria</taxon>
        <taxon>Pseudomonadati</taxon>
        <taxon>Pseudomonadota</taxon>
        <taxon>Gammaproteobacteria</taxon>
        <taxon>Alteromonadales</taxon>
        <taxon>Pseudoalteromonadaceae</taxon>
        <taxon>Pseudoalteromonas</taxon>
    </lineage>
</organism>
<keyword evidence="4" id="KW-0238">DNA-binding</keyword>
<dbReference type="InterPro" id="IPR014284">
    <property type="entry name" value="RNA_pol_sigma-70_dom"/>
</dbReference>
<keyword evidence="2" id="KW-0805">Transcription regulation</keyword>
<feature type="region of interest" description="Disordered" evidence="6">
    <location>
        <begin position="1"/>
        <end position="27"/>
    </location>
</feature>
<feature type="domain" description="RNA polymerase sigma-70 region 4" evidence="8">
    <location>
        <begin position="155"/>
        <end position="203"/>
    </location>
</feature>
<evidence type="ECO:0000256" key="1">
    <source>
        <dbReference type="ARBA" id="ARBA00010641"/>
    </source>
</evidence>
<evidence type="ECO:0000256" key="5">
    <source>
        <dbReference type="ARBA" id="ARBA00023163"/>
    </source>
</evidence>
<dbReference type="InterPro" id="IPR013324">
    <property type="entry name" value="RNA_pol_sigma_r3/r4-like"/>
</dbReference>
<dbReference type="PANTHER" id="PTHR43133:SF62">
    <property type="entry name" value="RNA POLYMERASE SIGMA FACTOR SIGZ"/>
    <property type="match status" value="1"/>
</dbReference>
<dbReference type="Pfam" id="PF04545">
    <property type="entry name" value="Sigma70_r4"/>
    <property type="match status" value="1"/>
</dbReference>
<dbReference type="SUPFAM" id="SSF88659">
    <property type="entry name" value="Sigma3 and sigma4 domains of RNA polymerase sigma factors"/>
    <property type="match status" value="1"/>
</dbReference>
<evidence type="ECO:0000256" key="4">
    <source>
        <dbReference type="ARBA" id="ARBA00023125"/>
    </source>
</evidence>